<comment type="subcellular location">
    <subcellularLocation>
        <location evidence="1">Secreted</location>
    </subcellularLocation>
</comment>
<dbReference type="GO" id="GO:0016810">
    <property type="term" value="F:hydrolase activity, acting on carbon-nitrogen (but not peptide) bonds"/>
    <property type="evidence" value="ECO:0007669"/>
    <property type="project" value="InterPro"/>
</dbReference>
<feature type="domain" description="NodB homology" evidence="5">
    <location>
        <begin position="117"/>
        <end position="280"/>
    </location>
</feature>
<dbReference type="InterPro" id="IPR011330">
    <property type="entry name" value="Glyco_hydro/deAcase_b/a-brl"/>
</dbReference>
<protein>
    <submittedName>
        <fullName evidence="6">Polysaccharide deacetylase family protein</fullName>
    </submittedName>
</protein>
<dbReference type="EMBL" id="VULX01000002">
    <property type="protein sequence ID" value="MSR90326.1"/>
    <property type="molecule type" value="Genomic_DNA"/>
</dbReference>
<feature type="compositionally biased region" description="Low complexity" evidence="3">
    <location>
        <begin position="35"/>
        <end position="51"/>
    </location>
</feature>
<dbReference type="GO" id="GO:0005576">
    <property type="term" value="C:extracellular region"/>
    <property type="evidence" value="ECO:0007669"/>
    <property type="project" value="UniProtKB-SubCell"/>
</dbReference>
<feature type="signal peptide" evidence="4">
    <location>
        <begin position="1"/>
        <end position="24"/>
    </location>
</feature>
<sequence length="280" mass="31022">MRYRKQISCLIVLLGILITSTAYVVNVGRIDSKNNKNTASQNSNTNSSSKKTSSKTDNKTTADISIPVLEYQAINSHNVSPNSFRSQMYYLKNINYNPITIDDLYNYLVNSKKLPEKPVLITIDNGFSSTARDAYSILKEFGFKATVFISTDFIDHSDYLTSAMIKDMINNNISIQSNGPNRNSFTSLKGDALKNALSASKSRLEAVTGKNTDYLAYPIGFNADSSLDIIKQSGFKMAFNTSGAMADKSDNLLSIDRIPITNSDNFDSFKEKLSSPKNKQ</sequence>
<dbReference type="AlphaFoldDB" id="A0A7X2MWG4"/>
<dbReference type="RefSeq" id="WP_154530213.1">
    <property type="nucleotide sequence ID" value="NZ_JAQXTV010000140.1"/>
</dbReference>
<evidence type="ECO:0000259" key="5">
    <source>
        <dbReference type="PROSITE" id="PS51677"/>
    </source>
</evidence>
<dbReference type="PANTHER" id="PTHR34216">
    <property type="match status" value="1"/>
</dbReference>
<evidence type="ECO:0000256" key="2">
    <source>
        <dbReference type="ARBA" id="ARBA00022729"/>
    </source>
</evidence>
<dbReference type="Proteomes" id="UP000460287">
    <property type="component" value="Unassembled WGS sequence"/>
</dbReference>
<keyword evidence="7" id="KW-1185">Reference proteome</keyword>
<dbReference type="PANTHER" id="PTHR34216:SF3">
    <property type="entry name" value="POLY-BETA-1,6-N-ACETYL-D-GLUCOSAMINE N-DEACETYLASE"/>
    <property type="match status" value="1"/>
</dbReference>
<proteinExistence type="predicted"/>
<name>A0A7X2MWG4_9CLOT</name>
<feature type="region of interest" description="Disordered" evidence="3">
    <location>
        <begin position="33"/>
        <end position="59"/>
    </location>
</feature>
<dbReference type="Gene3D" id="3.20.20.370">
    <property type="entry name" value="Glycoside hydrolase/deacetylase"/>
    <property type="match status" value="1"/>
</dbReference>
<dbReference type="InterPro" id="IPR051398">
    <property type="entry name" value="Polysacch_Deacetylase"/>
</dbReference>
<evidence type="ECO:0000256" key="1">
    <source>
        <dbReference type="ARBA" id="ARBA00004613"/>
    </source>
</evidence>
<comment type="caution">
    <text evidence="6">The sequence shown here is derived from an EMBL/GenBank/DDBJ whole genome shotgun (WGS) entry which is preliminary data.</text>
</comment>
<evidence type="ECO:0000313" key="7">
    <source>
        <dbReference type="Proteomes" id="UP000460287"/>
    </source>
</evidence>
<keyword evidence="2 4" id="KW-0732">Signal</keyword>
<feature type="chain" id="PRO_5031457675" evidence="4">
    <location>
        <begin position="25"/>
        <end position="280"/>
    </location>
</feature>
<accession>A0A7X2MWG4</accession>
<dbReference type="PROSITE" id="PS51677">
    <property type="entry name" value="NODB"/>
    <property type="match status" value="1"/>
</dbReference>
<evidence type="ECO:0000313" key="6">
    <source>
        <dbReference type="EMBL" id="MSR90326.1"/>
    </source>
</evidence>
<dbReference type="CDD" id="cd10918">
    <property type="entry name" value="CE4_NodB_like_5s_6s"/>
    <property type="match status" value="1"/>
</dbReference>
<dbReference type="Pfam" id="PF01522">
    <property type="entry name" value="Polysacc_deac_1"/>
    <property type="match status" value="1"/>
</dbReference>
<reference evidence="6 7" key="1">
    <citation type="submission" date="2019-08" db="EMBL/GenBank/DDBJ databases">
        <title>In-depth cultivation of the pig gut microbiome towards novel bacterial diversity and tailored functional studies.</title>
        <authorList>
            <person name="Wylensek D."/>
            <person name="Hitch T.C.A."/>
            <person name="Clavel T."/>
        </authorList>
    </citation>
    <scope>NUCLEOTIDE SEQUENCE [LARGE SCALE GENOMIC DNA]</scope>
    <source>
        <strain evidence="6 7">WCA-383-APC-5B</strain>
    </source>
</reference>
<evidence type="ECO:0000256" key="4">
    <source>
        <dbReference type="SAM" id="SignalP"/>
    </source>
</evidence>
<gene>
    <name evidence="6" type="ORF">FYJ33_02550</name>
</gene>
<dbReference type="SUPFAM" id="SSF88713">
    <property type="entry name" value="Glycoside hydrolase/deacetylase"/>
    <property type="match status" value="1"/>
</dbReference>
<dbReference type="GO" id="GO:0005975">
    <property type="term" value="P:carbohydrate metabolic process"/>
    <property type="evidence" value="ECO:0007669"/>
    <property type="project" value="InterPro"/>
</dbReference>
<evidence type="ECO:0000256" key="3">
    <source>
        <dbReference type="SAM" id="MobiDB-lite"/>
    </source>
</evidence>
<dbReference type="InterPro" id="IPR002509">
    <property type="entry name" value="NODB_dom"/>
</dbReference>
<organism evidence="6 7">
    <name type="scientific">Inconstantimicrobium porci</name>
    <dbReference type="NCBI Taxonomy" id="2652291"/>
    <lineage>
        <taxon>Bacteria</taxon>
        <taxon>Bacillati</taxon>
        <taxon>Bacillota</taxon>
        <taxon>Clostridia</taxon>
        <taxon>Eubacteriales</taxon>
        <taxon>Clostridiaceae</taxon>
        <taxon>Inconstantimicrobium</taxon>
    </lineage>
</organism>